<dbReference type="Proteomes" id="UP000525652">
    <property type="component" value="Unassembled WGS sequence"/>
</dbReference>
<dbReference type="RefSeq" id="WP_185693509.1">
    <property type="nucleotide sequence ID" value="NZ_JACHVA010000102.1"/>
</dbReference>
<gene>
    <name evidence="1" type="ORF">H5P30_13750</name>
</gene>
<comment type="caution">
    <text evidence="1">The sequence shown here is derived from an EMBL/GenBank/DDBJ whole genome shotgun (WGS) entry which is preliminary data.</text>
</comment>
<organism evidence="1 2">
    <name type="scientific">Puniceicoccus vermicola</name>
    <dbReference type="NCBI Taxonomy" id="388746"/>
    <lineage>
        <taxon>Bacteria</taxon>
        <taxon>Pseudomonadati</taxon>
        <taxon>Verrucomicrobiota</taxon>
        <taxon>Opitutia</taxon>
        <taxon>Puniceicoccales</taxon>
        <taxon>Puniceicoccaceae</taxon>
        <taxon>Puniceicoccus</taxon>
    </lineage>
</organism>
<dbReference type="AlphaFoldDB" id="A0A7X1AZI4"/>
<evidence type="ECO:0000313" key="1">
    <source>
        <dbReference type="EMBL" id="MBC2602843.1"/>
    </source>
</evidence>
<name>A0A7X1AZI4_9BACT</name>
<protein>
    <submittedName>
        <fullName evidence="1">DUF2007 domain-containing protein</fullName>
    </submittedName>
</protein>
<keyword evidence="2" id="KW-1185">Reference proteome</keyword>
<evidence type="ECO:0000313" key="2">
    <source>
        <dbReference type="Proteomes" id="UP000525652"/>
    </source>
</evidence>
<accession>A0A7X1AZI4</accession>
<sequence>MKVIATYHNPDEAHLAASVLEGNGIAVELRDIEIVEAIQIYADAVGGIKLAVPDADEDRSREILELPPASEGLLTCPYCGSGNVKMRELNLITAMSIIIGFLLPLSTKKVDCLDCKKSFPLKLNAKPE</sequence>
<dbReference type="EMBL" id="JACHVA010000102">
    <property type="protein sequence ID" value="MBC2602843.1"/>
    <property type="molecule type" value="Genomic_DNA"/>
</dbReference>
<proteinExistence type="predicted"/>
<reference evidence="1 2" key="1">
    <citation type="submission" date="2020-07" db="EMBL/GenBank/DDBJ databases">
        <authorList>
            <person name="Feng X."/>
        </authorList>
    </citation>
    <scope>NUCLEOTIDE SEQUENCE [LARGE SCALE GENOMIC DNA]</scope>
    <source>
        <strain evidence="1 2">JCM14086</strain>
    </source>
</reference>